<organism evidence="8 9">
    <name type="scientific">Rhodocollybia butyracea</name>
    <dbReference type="NCBI Taxonomy" id="206335"/>
    <lineage>
        <taxon>Eukaryota</taxon>
        <taxon>Fungi</taxon>
        <taxon>Dikarya</taxon>
        <taxon>Basidiomycota</taxon>
        <taxon>Agaricomycotina</taxon>
        <taxon>Agaricomycetes</taxon>
        <taxon>Agaricomycetidae</taxon>
        <taxon>Agaricales</taxon>
        <taxon>Marasmiineae</taxon>
        <taxon>Omphalotaceae</taxon>
        <taxon>Rhodocollybia</taxon>
    </lineage>
</organism>
<dbReference type="Gene3D" id="2.40.50.140">
    <property type="entry name" value="Nucleic acid-binding proteins"/>
    <property type="match status" value="1"/>
</dbReference>
<dbReference type="SUPFAM" id="SSF55681">
    <property type="entry name" value="Class II aaRS and biotin synthetases"/>
    <property type="match status" value="1"/>
</dbReference>
<dbReference type="PANTHER" id="PTHR22594:SF34">
    <property type="entry name" value="ASPARAGINE--TRNA LIGASE, MITOCHONDRIAL-RELATED"/>
    <property type="match status" value="1"/>
</dbReference>
<dbReference type="OrthoDB" id="1931232at2759"/>
<evidence type="ECO:0000256" key="3">
    <source>
        <dbReference type="ARBA" id="ARBA00022840"/>
    </source>
</evidence>
<dbReference type="GO" id="GO:0005524">
    <property type="term" value="F:ATP binding"/>
    <property type="evidence" value="ECO:0007669"/>
    <property type="project" value="UniProtKB-KW"/>
</dbReference>
<keyword evidence="4" id="KW-0648">Protein biosynthesis</keyword>
<evidence type="ECO:0000256" key="6">
    <source>
        <dbReference type="SAM" id="MobiDB-lite"/>
    </source>
</evidence>
<dbReference type="GO" id="GO:0004816">
    <property type="term" value="F:asparagine-tRNA ligase activity"/>
    <property type="evidence" value="ECO:0007669"/>
    <property type="project" value="TreeGrafter"/>
</dbReference>
<keyword evidence="2" id="KW-0547">Nucleotide-binding</keyword>
<dbReference type="PRINTS" id="PR01042">
    <property type="entry name" value="TRNASYNTHASP"/>
</dbReference>
<evidence type="ECO:0000259" key="7">
    <source>
        <dbReference type="PROSITE" id="PS50862"/>
    </source>
</evidence>
<dbReference type="InterPro" id="IPR002312">
    <property type="entry name" value="Asp/Asn-tRNA-synth_IIb"/>
</dbReference>
<dbReference type="PROSITE" id="PS50862">
    <property type="entry name" value="AA_TRNA_LIGASE_II"/>
    <property type="match status" value="1"/>
</dbReference>
<protein>
    <recommendedName>
        <fullName evidence="7">Aminoacyl-transfer RNA synthetases class-II family profile domain-containing protein</fullName>
    </recommendedName>
</protein>
<evidence type="ECO:0000313" key="9">
    <source>
        <dbReference type="Proteomes" id="UP000772434"/>
    </source>
</evidence>
<keyword evidence="9" id="KW-1185">Reference proteome</keyword>
<dbReference type="InterPro" id="IPR012340">
    <property type="entry name" value="NA-bd_OB-fold"/>
</dbReference>
<evidence type="ECO:0000256" key="4">
    <source>
        <dbReference type="ARBA" id="ARBA00022917"/>
    </source>
</evidence>
<dbReference type="Gene3D" id="3.30.930.10">
    <property type="entry name" value="Bira Bifunctional Protein, Domain 2"/>
    <property type="match status" value="1"/>
</dbReference>
<keyword evidence="1" id="KW-0436">Ligase</keyword>
<feature type="region of interest" description="Disordered" evidence="6">
    <location>
        <begin position="162"/>
        <end position="185"/>
    </location>
</feature>
<dbReference type="SUPFAM" id="SSF50249">
    <property type="entry name" value="Nucleic acid-binding proteins"/>
    <property type="match status" value="1"/>
</dbReference>
<dbReference type="AlphaFoldDB" id="A0A9P5QBA4"/>
<dbReference type="CDD" id="cd04318">
    <property type="entry name" value="EcAsnRS_like_N"/>
    <property type="match status" value="1"/>
</dbReference>
<dbReference type="PANTHER" id="PTHR22594">
    <property type="entry name" value="ASPARTYL/LYSYL-TRNA SYNTHETASE"/>
    <property type="match status" value="1"/>
</dbReference>
<keyword evidence="5" id="KW-0030">Aminoacyl-tRNA synthetase</keyword>
<sequence>MRPLGICRRIHNGISRDYRLPKTVKQLLQEASATPESTSGSPITPSSSNKLSNENLVTVTGHIRHIRRQKFNTFALIDDGSSARGLQAVFRHPKLKEEALEGQMEQWKESLKDLSFGTAVKVTGRLVGSPGPGQDIELVVEPVLDSLSQAKVEIVGKCDPNTYPLQAHNDSTSPSSQKSSSASSGHSAEFLRSHLHFRLRTPAMQQAMRLRAKLKELLESWLSHEQQLVYVHTPVLTGIDAEGGGETFRVAKIENDENDEAEIEAEESEFFSRPAHLTVSSQLHLEAFQAALGRVYTLASCFRAERSQTGRHLAEFWMLECEWGDLGDQPLETESLGAPTSSRDLHGVCTFVEGMLRHTISELLPFALPPDGSKPLRIKDDNTWIRPDLLPEFRQVVDGPRWARVTYTEAVEILRKAVASTSQSVSQPVFKFSPTLGHALQSEHEKYLAEVHFQGPVFVMDYPKALKPFYMRVNDDTSHAELETQKVETVACFDLLVPRVGELVGGSVREERYEVLKKAMVEGQLIPGDSSRTEVFTKLDGTTTLENKTKEAEGLENPYAFYLSLREHGSVPHGGFGMGFERLILWLGGADNVREAVGMPRWKGRMGM</sequence>
<dbReference type="InterPro" id="IPR045864">
    <property type="entry name" value="aa-tRNA-synth_II/BPL/LPL"/>
</dbReference>
<dbReference type="InterPro" id="IPR004364">
    <property type="entry name" value="Aa-tRNA-synt_II"/>
</dbReference>
<evidence type="ECO:0000256" key="1">
    <source>
        <dbReference type="ARBA" id="ARBA00022598"/>
    </source>
</evidence>
<feature type="compositionally biased region" description="Low complexity" evidence="6">
    <location>
        <begin position="34"/>
        <end position="48"/>
    </location>
</feature>
<evidence type="ECO:0000256" key="5">
    <source>
        <dbReference type="ARBA" id="ARBA00023146"/>
    </source>
</evidence>
<dbReference type="Pfam" id="PF00152">
    <property type="entry name" value="tRNA-synt_2"/>
    <property type="match status" value="1"/>
</dbReference>
<feature type="domain" description="Aminoacyl-transfer RNA synthetases class-II family profile" evidence="7">
    <location>
        <begin position="208"/>
        <end position="600"/>
    </location>
</feature>
<comment type="caution">
    <text evidence="8">The sequence shown here is derived from an EMBL/GenBank/DDBJ whole genome shotgun (WGS) entry which is preliminary data.</text>
</comment>
<feature type="compositionally biased region" description="Low complexity" evidence="6">
    <location>
        <begin position="171"/>
        <end position="185"/>
    </location>
</feature>
<evidence type="ECO:0000256" key="2">
    <source>
        <dbReference type="ARBA" id="ARBA00022741"/>
    </source>
</evidence>
<gene>
    <name evidence="8" type="ORF">BDP27DRAFT_1310807</name>
</gene>
<dbReference type="EMBL" id="JADNRY010000002">
    <property type="protein sequence ID" value="KAF9078118.1"/>
    <property type="molecule type" value="Genomic_DNA"/>
</dbReference>
<keyword evidence="3" id="KW-0067">ATP-binding</keyword>
<feature type="region of interest" description="Disordered" evidence="6">
    <location>
        <begin position="30"/>
        <end position="52"/>
    </location>
</feature>
<proteinExistence type="predicted"/>
<dbReference type="GO" id="GO:0006421">
    <property type="term" value="P:asparaginyl-tRNA aminoacylation"/>
    <property type="evidence" value="ECO:0007669"/>
    <property type="project" value="TreeGrafter"/>
</dbReference>
<dbReference type="Proteomes" id="UP000772434">
    <property type="component" value="Unassembled WGS sequence"/>
</dbReference>
<evidence type="ECO:0000313" key="8">
    <source>
        <dbReference type="EMBL" id="KAF9078118.1"/>
    </source>
</evidence>
<dbReference type="GO" id="GO:0005739">
    <property type="term" value="C:mitochondrion"/>
    <property type="evidence" value="ECO:0007669"/>
    <property type="project" value="TreeGrafter"/>
</dbReference>
<dbReference type="InterPro" id="IPR006195">
    <property type="entry name" value="aa-tRNA-synth_II"/>
</dbReference>
<reference evidence="8" key="1">
    <citation type="submission" date="2020-11" db="EMBL/GenBank/DDBJ databases">
        <authorList>
            <consortium name="DOE Joint Genome Institute"/>
            <person name="Ahrendt S."/>
            <person name="Riley R."/>
            <person name="Andreopoulos W."/>
            <person name="Labutti K."/>
            <person name="Pangilinan J."/>
            <person name="Ruiz-Duenas F.J."/>
            <person name="Barrasa J.M."/>
            <person name="Sanchez-Garcia M."/>
            <person name="Camarero S."/>
            <person name="Miyauchi S."/>
            <person name="Serrano A."/>
            <person name="Linde D."/>
            <person name="Babiker R."/>
            <person name="Drula E."/>
            <person name="Ayuso-Fernandez I."/>
            <person name="Pacheco R."/>
            <person name="Padilla G."/>
            <person name="Ferreira P."/>
            <person name="Barriuso J."/>
            <person name="Kellner H."/>
            <person name="Castanera R."/>
            <person name="Alfaro M."/>
            <person name="Ramirez L."/>
            <person name="Pisabarro A.G."/>
            <person name="Kuo A."/>
            <person name="Tritt A."/>
            <person name="Lipzen A."/>
            <person name="He G."/>
            <person name="Yan M."/>
            <person name="Ng V."/>
            <person name="Cullen D."/>
            <person name="Martin F."/>
            <person name="Rosso M.-N."/>
            <person name="Henrissat B."/>
            <person name="Hibbett D."/>
            <person name="Martinez A.T."/>
            <person name="Grigoriev I.V."/>
        </authorList>
    </citation>
    <scope>NUCLEOTIDE SEQUENCE</scope>
    <source>
        <strain evidence="8">AH 40177</strain>
    </source>
</reference>
<name>A0A9P5QBA4_9AGAR</name>
<accession>A0A9P5QBA4</accession>